<evidence type="ECO:0000313" key="2">
    <source>
        <dbReference type="EMBL" id="MFD2693570.1"/>
    </source>
</evidence>
<dbReference type="RefSeq" id="WP_253060527.1">
    <property type="nucleotide sequence ID" value="NZ_JAMXWM010000005.1"/>
</dbReference>
<dbReference type="Pfam" id="PF14534">
    <property type="entry name" value="DUF4440"/>
    <property type="match status" value="1"/>
</dbReference>
<comment type="caution">
    <text evidence="2">The sequence shown here is derived from an EMBL/GenBank/DDBJ whole genome shotgun (WGS) entry which is preliminary data.</text>
</comment>
<organism evidence="2 3">
    <name type="scientific">Sporolactobacillus shoreicorticis</name>
    <dbReference type="NCBI Taxonomy" id="1923877"/>
    <lineage>
        <taxon>Bacteria</taxon>
        <taxon>Bacillati</taxon>
        <taxon>Bacillota</taxon>
        <taxon>Bacilli</taxon>
        <taxon>Bacillales</taxon>
        <taxon>Sporolactobacillaceae</taxon>
        <taxon>Sporolactobacillus</taxon>
    </lineage>
</organism>
<evidence type="ECO:0000259" key="1">
    <source>
        <dbReference type="Pfam" id="PF14534"/>
    </source>
</evidence>
<name>A0ABW5S242_9BACL</name>
<dbReference type="Proteomes" id="UP001597399">
    <property type="component" value="Unassembled WGS sequence"/>
</dbReference>
<proteinExistence type="predicted"/>
<accession>A0ABW5S242</accession>
<dbReference type="InterPro" id="IPR027843">
    <property type="entry name" value="DUF4440"/>
</dbReference>
<dbReference type="InterPro" id="IPR032710">
    <property type="entry name" value="NTF2-like_dom_sf"/>
</dbReference>
<feature type="domain" description="DUF4440" evidence="1">
    <location>
        <begin position="10"/>
        <end position="108"/>
    </location>
</feature>
<dbReference type="EMBL" id="JBHUMQ010000017">
    <property type="protein sequence ID" value="MFD2693570.1"/>
    <property type="molecule type" value="Genomic_DNA"/>
</dbReference>
<evidence type="ECO:0000313" key="3">
    <source>
        <dbReference type="Proteomes" id="UP001597399"/>
    </source>
</evidence>
<sequence length="118" mass="13930">MKKTELQEHIRKLELSLLSDEVRRSADRLSELLSDDFFEFGSSGTVWHRTDYLNEFGIGKVTMRISDFQIRRLDDNAVLATYQALNVESKARTLRSSIWIYKNQKWQMDFHQGTKVKD</sequence>
<dbReference type="SUPFAM" id="SSF54427">
    <property type="entry name" value="NTF2-like"/>
    <property type="match status" value="1"/>
</dbReference>
<reference evidence="3" key="1">
    <citation type="journal article" date="2019" name="Int. J. Syst. Evol. Microbiol.">
        <title>The Global Catalogue of Microorganisms (GCM) 10K type strain sequencing project: providing services to taxonomists for standard genome sequencing and annotation.</title>
        <authorList>
            <consortium name="The Broad Institute Genomics Platform"/>
            <consortium name="The Broad Institute Genome Sequencing Center for Infectious Disease"/>
            <person name="Wu L."/>
            <person name="Ma J."/>
        </authorList>
    </citation>
    <scope>NUCLEOTIDE SEQUENCE [LARGE SCALE GENOMIC DNA]</scope>
    <source>
        <strain evidence="3">TISTR 2466</strain>
    </source>
</reference>
<protein>
    <submittedName>
        <fullName evidence="2">DUF4440 domain-containing protein</fullName>
    </submittedName>
</protein>
<gene>
    <name evidence="2" type="ORF">ACFSUE_08010</name>
</gene>
<dbReference type="Gene3D" id="3.10.450.50">
    <property type="match status" value="1"/>
</dbReference>
<keyword evidence="3" id="KW-1185">Reference proteome</keyword>